<dbReference type="InterPro" id="IPR013922">
    <property type="entry name" value="Cyclin_PHO80-like"/>
</dbReference>
<dbReference type="Proteomes" id="UP000247409">
    <property type="component" value="Unassembled WGS sequence"/>
</dbReference>
<accession>A0A2V3JB77</accession>
<evidence type="ECO:0000313" key="2">
    <source>
        <dbReference type="Proteomes" id="UP000247409"/>
    </source>
</evidence>
<dbReference type="PANTHER" id="PTHR15615:SF108">
    <property type="entry name" value="PROTEIN CNPPD1"/>
    <property type="match status" value="1"/>
</dbReference>
<dbReference type="InterPro" id="IPR036915">
    <property type="entry name" value="Cyclin-like_sf"/>
</dbReference>
<dbReference type="CDD" id="cd20558">
    <property type="entry name" value="CYCLIN_ScPCL7-like"/>
    <property type="match status" value="1"/>
</dbReference>
<comment type="caution">
    <text evidence="1">The sequence shown here is derived from an EMBL/GenBank/DDBJ whole genome shotgun (WGS) entry which is preliminary data.</text>
</comment>
<dbReference type="EMBL" id="NBIV01000002">
    <property type="protein sequence ID" value="PXF49790.1"/>
    <property type="molecule type" value="Genomic_DNA"/>
</dbReference>
<protein>
    <submittedName>
        <fullName evidence="1">Cyclin-U4-3</fullName>
    </submittedName>
</protein>
<dbReference type="PANTHER" id="PTHR15615">
    <property type="match status" value="1"/>
</dbReference>
<name>A0A2V3JB77_9FLOR</name>
<dbReference type="OrthoDB" id="244495at2759"/>
<proteinExistence type="predicted"/>
<reference evidence="1 2" key="1">
    <citation type="journal article" date="2018" name="Mol. Biol. Evol.">
        <title>Analysis of the draft genome of the red seaweed Gracilariopsis chorda provides insights into genome size evolution in Rhodophyta.</title>
        <authorList>
            <person name="Lee J."/>
            <person name="Yang E.C."/>
            <person name="Graf L."/>
            <person name="Yang J.H."/>
            <person name="Qiu H."/>
            <person name="Zel Zion U."/>
            <person name="Chan C.X."/>
            <person name="Stephens T.G."/>
            <person name="Weber A.P.M."/>
            <person name="Boo G.H."/>
            <person name="Boo S.M."/>
            <person name="Kim K.M."/>
            <person name="Shin Y."/>
            <person name="Jung M."/>
            <person name="Lee S.J."/>
            <person name="Yim H.S."/>
            <person name="Lee J.H."/>
            <person name="Bhattacharya D."/>
            <person name="Yoon H.S."/>
        </authorList>
    </citation>
    <scope>NUCLEOTIDE SEQUENCE [LARGE SCALE GENOMIC DNA]</scope>
    <source>
        <strain evidence="1 2">SKKU-2015</strain>
        <tissue evidence="1">Whole body</tissue>
    </source>
</reference>
<dbReference type="GO" id="GO:0019901">
    <property type="term" value="F:protein kinase binding"/>
    <property type="evidence" value="ECO:0007669"/>
    <property type="project" value="InterPro"/>
</dbReference>
<organism evidence="1 2">
    <name type="scientific">Gracilariopsis chorda</name>
    <dbReference type="NCBI Taxonomy" id="448386"/>
    <lineage>
        <taxon>Eukaryota</taxon>
        <taxon>Rhodophyta</taxon>
        <taxon>Florideophyceae</taxon>
        <taxon>Rhodymeniophycidae</taxon>
        <taxon>Gracilariales</taxon>
        <taxon>Gracilariaceae</taxon>
        <taxon>Gracilariopsis</taxon>
    </lineage>
</organism>
<dbReference type="AlphaFoldDB" id="A0A2V3JB77"/>
<dbReference type="STRING" id="448386.A0A2V3JB77"/>
<dbReference type="SUPFAM" id="SSF47954">
    <property type="entry name" value="Cyclin-like"/>
    <property type="match status" value="1"/>
</dbReference>
<keyword evidence="2" id="KW-1185">Reference proteome</keyword>
<sequence length="478" mass="53092">MMFTSKDLPLAFTTPVTSGEHSADSPVCAVTTVPKVHYPLVTCATTLMLVIRTVLASLIDAGDTFARLAAHSHQSLNLIELVRAAPLPPLSTVTPHYYARLYHAALNTPLTPFHVVNPLPPLHDYIERLVELTAASNSVLLTACIYLDRLVVAEPHLFLRSANIHKMFAVAFMLAFKFHEDDYLTSHFFSPALGIPIEELNQLEVYFLRCINYHLFVKADDFRDTQITLMASAIHSENGIPVLHTLRHRGISDLAYAYSRMKPWRVYPKNAYSRHYTDSYLMSPDVLGPEDIAMSFLHGAIVETKETRSILAELAAMQLHHDFPDLPPQPYAGALQCRYNHNGIVRYAILHLLSEMELVDDVTLPPLEYQWQASQERWKVPTVIARDDAQPTARVHAGEGFGSFLVNAPHVAAMYGPQSDGESVPPGVGMWYYKPPAEMMSGEDGRRYETEDRGGIGPVVAGGLGLMPGIWSVSAGHV</sequence>
<evidence type="ECO:0000313" key="1">
    <source>
        <dbReference type="EMBL" id="PXF49790.1"/>
    </source>
</evidence>
<gene>
    <name evidence="1" type="ORF">BWQ96_00442</name>
</gene>
<dbReference type="Gene3D" id="1.10.472.10">
    <property type="entry name" value="Cyclin-like"/>
    <property type="match status" value="1"/>
</dbReference>
<dbReference type="Pfam" id="PF08613">
    <property type="entry name" value="Cyclin"/>
    <property type="match status" value="1"/>
</dbReference>